<feature type="compositionally biased region" description="Low complexity" evidence="1">
    <location>
        <begin position="286"/>
        <end position="300"/>
    </location>
</feature>
<dbReference type="EMBL" id="AP014704">
    <property type="protein sequence ID" value="BAQ45445.1"/>
    <property type="molecule type" value="Genomic_DNA"/>
</dbReference>
<evidence type="ECO:0000256" key="1">
    <source>
        <dbReference type="SAM" id="MobiDB-lite"/>
    </source>
</evidence>
<accession>A0A0C6FRR9</accession>
<name>A0A0C6FRR9_9HYPH</name>
<gene>
    <name evidence="2" type="ORF">Maq22A_c10870</name>
</gene>
<organism evidence="2 3">
    <name type="scientific">Methylobacterium aquaticum</name>
    <dbReference type="NCBI Taxonomy" id="270351"/>
    <lineage>
        <taxon>Bacteria</taxon>
        <taxon>Pseudomonadati</taxon>
        <taxon>Pseudomonadota</taxon>
        <taxon>Alphaproteobacteria</taxon>
        <taxon>Hyphomicrobiales</taxon>
        <taxon>Methylobacteriaceae</taxon>
        <taxon>Methylobacterium</taxon>
    </lineage>
</organism>
<feature type="compositionally biased region" description="Basic residues" evidence="1">
    <location>
        <begin position="301"/>
        <end position="318"/>
    </location>
</feature>
<evidence type="ECO:0000313" key="2">
    <source>
        <dbReference type="EMBL" id="BAQ45445.1"/>
    </source>
</evidence>
<dbReference type="AlphaFoldDB" id="A0A0C6FRR9"/>
<reference evidence="3" key="2">
    <citation type="submission" date="2015-01" db="EMBL/GenBank/DDBJ databases">
        <title>Complete genome sequence of Methylobacterium aquaticum strain 22A.</title>
        <authorList>
            <person name="Tani A."/>
            <person name="Ogura Y."/>
            <person name="Hayashi T."/>
        </authorList>
    </citation>
    <scope>NUCLEOTIDE SEQUENCE [LARGE SCALE GENOMIC DNA]</scope>
    <source>
        <strain evidence="3">MA-22A</strain>
    </source>
</reference>
<protein>
    <submittedName>
        <fullName evidence="2">Uncharacterized protein</fullName>
    </submittedName>
</protein>
<reference evidence="2 3" key="1">
    <citation type="journal article" date="2015" name="Genome Announc.">
        <title>Complete Genome Sequence of Methylobacterium aquaticum Strain 22A, Isolated from Racomitrium japonicum Moss.</title>
        <authorList>
            <person name="Tani A."/>
            <person name="Ogura Y."/>
            <person name="Hayashi T."/>
            <person name="Kimbara K."/>
        </authorList>
    </citation>
    <scope>NUCLEOTIDE SEQUENCE [LARGE SCALE GENOMIC DNA]</scope>
    <source>
        <strain evidence="2 3">MA-22A</strain>
    </source>
</reference>
<feature type="region of interest" description="Disordered" evidence="1">
    <location>
        <begin position="286"/>
        <end position="318"/>
    </location>
</feature>
<dbReference type="KEGG" id="maqu:Maq22A_c10870"/>
<dbReference type="PATRIC" id="fig|270351.10.peg.2094"/>
<dbReference type="STRING" id="270351.Maq22A_c10870"/>
<dbReference type="Proteomes" id="UP000061432">
    <property type="component" value="Chromosome"/>
</dbReference>
<proteinExistence type="predicted"/>
<sequence>MRLLVSRDCANRRSEPVRHRPDFDDAALARAGRALVQDIGVQDIGPVEPLLPRPLSRAEPRRLSRGAGRLRVLARTVAAAGVIALLSVLASERRLADPPLAAEPAAFVPRYVAPAVAPPAWREAAADRYRLGEATVSARTQPGLREDTLTAGEFAVQEAPYLRLVAAESSGPDGEGSLFVTLARRAAEAGGLSVVRTGERGQVSSRFGALDTVDATLADGKGRRACTAFRITVALRLEGWLCAPLGQLPEPQAVACTVERLAALPGADLPAPVAAMLAGPRMAACPPEEPATTAAVPAPRRAIRKNAARVRHSRPASP</sequence>
<evidence type="ECO:0000313" key="3">
    <source>
        <dbReference type="Proteomes" id="UP000061432"/>
    </source>
</evidence>